<dbReference type="InterPro" id="IPR006581">
    <property type="entry name" value="VPS10"/>
</dbReference>
<keyword evidence="9" id="KW-1185">Reference proteome</keyword>
<dbReference type="Pfam" id="PF15902">
    <property type="entry name" value="Sortilin-Vps10"/>
    <property type="match status" value="2"/>
</dbReference>
<feature type="chain" id="PRO_5047442525" evidence="6">
    <location>
        <begin position="24"/>
        <end position="1473"/>
    </location>
</feature>
<organism evidence="8 9">
    <name type="scientific">Marasmiellus scandens</name>
    <dbReference type="NCBI Taxonomy" id="2682957"/>
    <lineage>
        <taxon>Eukaryota</taxon>
        <taxon>Fungi</taxon>
        <taxon>Dikarya</taxon>
        <taxon>Basidiomycota</taxon>
        <taxon>Agaricomycotina</taxon>
        <taxon>Agaricomycetes</taxon>
        <taxon>Agaricomycetidae</taxon>
        <taxon>Agaricales</taxon>
        <taxon>Marasmiineae</taxon>
        <taxon>Omphalotaceae</taxon>
        <taxon>Marasmiellus</taxon>
    </lineage>
</organism>
<dbReference type="InterPro" id="IPR015943">
    <property type="entry name" value="WD40/YVTN_repeat-like_dom_sf"/>
</dbReference>
<dbReference type="Gene3D" id="2.10.70.80">
    <property type="match status" value="2"/>
</dbReference>
<proteinExistence type="predicted"/>
<evidence type="ECO:0000313" key="8">
    <source>
        <dbReference type="EMBL" id="KAK7453925.1"/>
    </source>
</evidence>
<feature type="domain" description="VPS10" evidence="7">
    <location>
        <begin position="723"/>
        <end position="1355"/>
    </location>
</feature>
<reference evidence="8 9" key="1">
    <citation type="submission" date="2024-01" db="EMBL/GenBank/DDBJ databases">
        <title>A draft genome for the cacao thread blight pathogen Marasmiellus scandens.</title>
        <authorList>
            <person name="Baruah I.K."/>
            <person name="Leung J."/>
            <person name="Bukari Y."/>
            <person name="Amoako-Attah I."/>
            <person name="Meinhardt L.W."/>
            <person name="Bailey B.A."/>
            <person name="Cohen S.P."/>
        </authorList>
    </citation>
    <scope>NUCLEOTIDE SEQUENCE [LARGE SCALE GENOMIC DNA]</scope>
    <source>
        <strain evidence="8 9">GH-19</strain>
    </source>
</reference>
<feature type="domain" description="VPS10" evidence="7">
    <location>
        <begin position="54"/>
        <end position="699"/>
    </location>
</feature>
<dbReference type="PANTHER" id="PTHR12106:SF27">
    <property type="entry name" value="SORTILIN-RELATED RECEPTOR"/>
    <property type="match status" value="1"/>
</dbReference>
<keyword evidence="5" id="KW-0812">Transmembrane</keyword>
<keyword evidence="3 5" id="KW-0472">Membrane</keyword>
<dbReference type="EMBL" id="JBANRG010000025">
    <property type="protein sequence ID" value="KAK7453925.1"/>
    <property type="molecule type" value="Genomic_DNA"/>
</dbReference>
<dbReference type="Pfam" id="PF15901">
    <property type="entry name" value="Sortilin_C"/>
    <property type="match status" value="2"/>
</dbReference>
<keyword evidence="5" id="KW-1133">Transmembrane helix</keyword>
<dbReference type="Gene3D" id="3.30.60.270">
    <property type="match status" value="2"/>
</dbReference>
<accession>A0ABR1JCW7</accession>
<gene>
    <name evidence="8" type="primary">VPS10_3</name>
    <name evidence="8" type="ORF">VKT23_011438</name>
</gene>
<protein>
    <submittedName>
        <fullName evidence="8">Vacuolar protein sorting/targeting protein PEP1</fullName>
    </submittedName>
</protein>
<dbReference type="PANTHER" id="PTHR12106">
    <property type="entry name" value="SORTILIN RELATED"/>
    <property type="match status" value="1"/>
</dbReference>
<dbReference type="Gene3D" id="2.130.10.10">
    <property type="entry name" value="YVTN repeat-like/Quinoprotein amine dehydrogenase"/>
    <property type="match status" value="2"/>
</dbReference>
<evidence type="ECO:0000256" key="1">
    <source>
        <dbReference type="ARBA" id="ARBA00004370"/>
    </source>
</evidence>
<evidence type="ECO:0000256" key="6">
    <source>
        <dbReference type="SAM" id="SignalP"/>
    </source>
</evidence>
<evidence type="ECO:0000256" key="4">
    <source>
        <dbReference type="ARBA" id="ARBA00023180"/>
    </source>
</evidence>
<evidence type="ECO:0000256" key="3">
    <source>
        <dbReference type="ARBA" id="ARBA00023136"/>
    </source>
</evidence>
<dbReference type="InterPro" id="IPR031777">
    <property type="entry name" value="Sortilin_C"/>
</dbReference>
<keyword evidence="6" id="KW-0732">Signal</keyword>
<evidence type="ECO:0000256" key="2">
    <source>
        <dbReference type="ARBA" id="ARBA00022737"/>
    </source>
</evidence>
<dbReference type="InterPro" id="IPR050310">
    <property type="entry name" value="VPS10-sortilin"/>
</dbReference>
<keyword evidence="2" id="KW-0677">Repeat</keyword>
<dbReference type="SUPFAM" id="SSF110296">
    <property type="entry name" value="Oligoxyloglucan reducing end-specific cellobiohydrolase"/>
    <property type="match status" value="3"/>
</dbReference>
<evidence type="ECO:0000313" key="9">
    <source>
        <dbReference type="Proteomes" id="UP001498398"/>
    </source>
</evidence>
<name>A0ABR1JCW7_9AGAR</name>
<comment type="subcellular location">
    <subcellularLocation>
        <location evidence="1">Membrane</location>
    </subcellularLocation>
</comment>
<dbReference type="SMART" id="SM00602">
    <property type="entry name" value="VPS10"/>
    <property type="match status" value="2"/>
</dbReference>
<dbReference type="Proteomes" id="UP001498398">
    <property type="component" value="Unassembled WGS sequence"/>
</dbReference>
<sequence>MAEWKITGLLFFVFQLSLQLVAARKKPSHTLSFFQKTPERLFFFENTTNAIYLESTESTFSKTNFYISHDRGGTWELANWDLSNTVAMFVEHPFDARQAFLLTESTTHHRTEDGGNTWQTFETPSRTKFSPKPLSFSSNNTRYVLFQGSKCENEWGYSCHGQTYYTKDSFKNGSELLFRDSSHCQFAHSSLTFQPEVHEDLIYCVGFDTTSQNVDHSVSSSLLFSSTDFFVTERKFEDLGIGKGARGIASFDIISKFAVVSLEDVTPYASGEISLLVSRDGKSWTKAQFPYNPPVDLRKNGFEISESTGGALAVNVHTGDFTDTLYISDSNGTFFVSALQNLNLRRTNSWDMGVPDYGSVAGVEAIGLANVVANADEVEGRRASAKLKTLVTYNGAHTWTTLKAAGIDGRSTDCDASGTNACALHLHRNAPSLNEQAFGKLLVSSPGLIMGVGSIGPHLAPYEDGDLFLSSDAGLSWKMVKNGAHLHASGNLGNIMVVIDDERPTDSLSYSTDMGNSWNTYRLDVQLRAHSLFHVPGFTSREFVLLGTLERRSDHPLRTVLVHLDFPEVYTRECKADDTVEWHAHGRKSKCLMGRKQWYARLASGEQCYIGEDPEGSWSGGGDDCECTDDDFECDFNYARVGDECVSIAEEPIPAGSCTGAAGQTYLGSSGWRKIPGNSCKGGIQKDAKVVKKCSTPIGGHVSQQIFQFPAPVNQRIHLPGSQTILAQLTDKTIWQSRNDGYVWERIKVPGNDTGEEVDSDDFLAIHLHPYSAERVYLLTSSNRMYITTDSGLTWTKTDTPLPPNSFGLRVIQFQPTPDFLIWSGDADCQNSGGAGCHAEAWYSQDNGENWDLVERYVRECRWGLAFKPEADPTEIICESFTAKHGSQPKMLSWESTLGLVAGKQFYTEKRMLLNEIIVFDVFSEFLFVGEMTGSIQVSNNQDPSNFAPAMLPPDVASSFAVDVLDSFTHSLFLTSAEHFSGRSKTKIFKSNSNGTNFVLAADDVNVILGSHVDFQKVAGLEGIAVMNIVDDGWSKSLQTRITRNDGGEWEPLKPPLEDSLGNRYLCHTPACSLHLHGYTNAKMVKPYSRSYAVGLMMGVGNVGLELADYHSSDTFLSRDAGFTWEAVHTDPYLWEIGDSGAIIIMARSDSPTDHVLYSTDEGRSWNSSYFSRERIHVKDIMTDPSGTTRRFVVFGSYLSQPYDVAIYIDFTGLTSRECVLDEDLAENDIEPWSPGESEGDEKCLFGRQTQYFRRRRNANCIVGNRKMPEPRILENCTCTKEDFECEFGHVRNEKDECVLAPGAASLEDDSAGQCDHGEDSWYGRTAYRKISYSSCEGGDRLDRGLAHPCPAAPDEQEDDGENEIEGRRHSVLFWWTVFLIPVVFCVGVYGIWYYCFSGRVEGRIQLFDDNDDGLVVKLASIPSFLLGLVRGTYEGMVPSRNRGPIRLPTNNTEVPATYSNSSYPRSENVWGA</sequence>
<keyword evidence="4" id="KW-0325">Glycoprotein</keyword>
<evidence type="ECO:0000259" key="7">
    <source>
        <dbReference type="SMART" id="SM00602"/>
    </source>
</evidence>
<feature type="transmembrane region" description="Helical" evidence="5">
    <location>
        <begin position="1373"/>
        <end position="1397"/>
    </location>
</feature>
<evidence type="ECO:0000256" key="5">
    <source>
        <dbReference type="SAM" id="Phobius"/>
    </source>
</evidence>
<comment type="caution">
    <text evidence="8">The sequence shown here is derived from an EMBL/GenBank/DDBJ whole genome shotgun (WGS) entry which is preliminary data.</text>
</comment>
<feature type="signal peptide" evidence="6">
    <location>
        <begin position="1"/>
        <end position="23"/>
    </location>
</feature>
<dbReference type="InterPro" id="IPR031778">
    <property type="entry name" value="Sortilin_N"/>
</dbReference>